<evidence type="ECO:0000313" key="3">
    <source>
        <dbReference type="Proteomes" id="UP000324222"/>
    </source>
</evidence>
<name>A0A5B7JG38_PORTR</name>
<reference evidence="2 3" key="1">
    <citation type="submission" date="2019-05" db="EMBL/GenBank/DDBJ databases">
        <title>Another draft genome of Portunus trituberculatus and its Hox gene families provides insights of decapod evolution.</title>
        <authorList>
            <person name="Jeong J.-H."/>
            <person name="Song I."/>
            <person name="Kim S."/>
            <person name="Choi T."/>
            <person name="Kim D."/>
            <person name="Ryu S."/>
            <person name="Kim W."/>
        </authorList>
    </citation>
    <scope>NUCLEOTIDE SEQUENCE [LARGE SCALE GENOMIC DNA]</scope>
    <source>
        <tissue evidence="2">Muscle</tissue>
    </source>
</reference>
<organism evidence="2 3">
    <name type="scientific">Portunus trituberculatus</name>
    <name type="common">Swimming crab</name>
    <name type="synonym">Neptunus trituberculatus</name>
    <dbReference type="NCBI Taxonomy" id="210409"/>
    <lineage>
        <taxon>Eukaryota</taxon>
        <taxon>Metazoa</taxon>
        <taxon>Ecdysozoa</taxon>
        <taxon>Arthropoda</taxon>
        <taxon>Crustacea</taxon>
        <taxon>Multicrustacea</taxon>
        <taxon>Malacostraca</taxon>
        <taxon>Eumalacostraca</taxon>
        <taxon>Eucarida</taxon>
        <taxon>Decapoda</taxon>
        <taxon>Pleocyemata</taxon>
        <taxon>Brachyura</taxon>
        <taxon>Eubrachyura</taxon>
        <taxon>Portunoidea</taxon>
        <taxon>Portunidae</taxon>
        <taxon>Portuninae</taxon>
        <taxon>Portunus</taxon>
    </lineage>
</organism>
<comment type="caution">
    <text evidence="2">The sequence shown here is derived from an EMBL/GenBank/DDBJ whole genome shotgun (WGS) entry which is preliminary data.</text>
</comment>
<accession>A0A5B7JG38</accession>
<sequence>MKRLCKIRVPTFSGSRAPGEEAQSRSEDEDYASHTSWINPFSTMTRFHIHSGYYLSGLGHHLRQESPRHSTSSFSSSSRRSQQTCSVDVEALL</sequence>
<feature type="region of interest" description="Disordered" evidence="1">
    <location>
        <begin position="63"/>
        <end position="85"/>
    </location>
</feature>
<feature type="region of interest" description="Disordered" evidence="1">
    <location>
        <begin position="9"/>
        <end position="32"/>
    </location>
</feature>
<keyword evidence="3" id="KW-1185">Reference proteome</keyword>
<proteinExistence type="predicted"/>
<gene>
    <name evidence="2" type="ORF">E2C01_086341</name>
</gene>
<feature type="compositionally biased region" description="Low complexity" evidence="1">
    <location>
        <begin position="69"/>
        <end position="81"/>
    </location>
</feature>
<dbReference type="EMBL" id="VSRR010087319">
    <property type="protein sequence ID" value="MPC91314.1"/>
    <property type="molecule type" value="Genomic_DNA"/>
</dbReference>
<evidence type="ECO:0000313" key="2">
    <source>
        <dbReference type="EMBL" id="MPC91314.1"/>
    </source>
</evidence>
<evidence type="ECO:0000256" key="1">
    <source>
        <dbReference type="SAM" id="MobiDB-lite"/>
    </source>
</evidence>
<dbReference type="Proteomes" id="UP000324222">
    <property type="component" value="Unassembled WGS sequence"/>
</dbReference>
<dbReference type="AlphaFoldDB" id="A0A5B7JG38"/>
<protein>
    <submittedName>
        <fullName evidence="2">Uncharacterized protein</fullName>
    </submittedName>
</protein>